<keyword evidence="1" id="KW-0812">Transmembrane</keyword>
<feature type="transmembrane region" description="Helical" evidence="1">
    <location>
        <begin position="77"/>
        <end position="96"/>
    </location>
</feature>
<evidence type="ECO:0008006" key="4">
    <source>
        <dbReference type="Google" id="ProtNLM"/>
    </source>
</evidence>
<evidence type="ECO:0000313" key="3">
    <source>
        <dbReference type="Proteomes" id="UP000229615"/>
    </source>
</evidence>
<evidence type="ECO:0000313" key="2">
    <source>
        <dbReference type="EMBL" id="PIR88348.1"/>
    </source>
</evidence>
<gene>
    <name evidence="2" type="ORF">COU09_02845</name>
</gene>
<dbReference type="InterPro" id="IPR003425">
    <property type="entry name" value="CCB3/YggT"/>
</dbReference>
<feature type="transmembrane region" description="Helical" evidence="1">
    <location>
        <begin position="18"/>
        <end position="36"/>
    </location>
</feature>
<dbReference type="EMBL" id="PFBB01000031">
    <property type="protein sequence ID" value="PIR88348.1"/>
    <property type="molecule type" value="Genomic_DNA"/>
</dbReference>
<dbReference type="Proteomes" id="UP000229615">
    <property type="component" value="Unassembled WGS sequence"/>
</dbReference>
<comment type="caution">
    <text evidence="2">The sequence shown here is derived from an EMBL/GenBank/DDBJ whole genome shotgun (WGS) entry which is preliminary data.</text>
</comment>
<organism evidence="2 3">
    <name type="scientific">Candidatus Harrisonbacteria bacterium CG10_big_fil_rev_8_21_14_0_10_44_23</name>
    <dbReference type="NCBI Taxonomy" id="1974585"/>
    <lineage>
        <taxon>Bacteria</taxon>
        <taxon>Candidatus Harrisoniibacteriota</taxon>
    </lineage>
</organism>
<accession>A0A2H0UPP1</accession>
<keyword evidence="1" id="KW-0472">Membrane</keyword>
<name>A0A2H0UPP1_9BACT</name>
<keyword evidence="1" id="KW-1133">Transmembrane helix</keyword>
<evidence type="ECO:0000256" key="1">
    <source>
        <dbReference type="SAM" id="Phobius"/>
    </source>
</evidence>
<dbReference type="AlphaFoldDB" id="A0A2H0UPP1"/>
<dbReference type="GO" id="GO:0016020">
    <property type="term" value="C:membrane"/>
    <property type="evidence" value="ECO:0007669"/>
    <property type="project" value="InterPro"/>
</dbReference>
<protein>
    <recommendedName>
        <fullName evidence="4">YggT family protein</fullName>
    </recommendedName>
</protein>
<proteinExistence type="predicted"/>
<dbReference type="Pfam" id="PF02325">
    <property type="entry name" value="CCB3_YggT"/>
    <property type="match status" value="1"/>
</dbReference>
<reference evidence="3" key="1">
    <citation type="submission" date="2017-09" db="EMBL/GenBank/DDBJ databases">
        <title>Depth-based differentiation of microbial function through sediment-hosted aquifers and enrichment of novel symbionts in the deep terrestrial subsurface.</title>
        <authorList>
            <person name="Probst A.J."/>
            <person name="Ladd B."/>
            <person name="Jarett J.K."/>
            <person name="Geller-Mcgrath D.E."/>
            <person name="Sieber C.M.K."/>
            <person name="Emerson J.B."/>
            <person name="Anantharaman K."/>
            <person name="Thomas B.C."/>
            <person name="Malmstrom R."/>
            <person name="Stieglmeier M."/>
            <person name="Klingl A."/>
            <person name="Woyke T."/>
            <person name="Ryan C.M."/>
            <person name="Banfield J.F."/>
        </authorList>
    </citation>
    <scope>NUCLEOTIDE SEQUENCE [LARGE SCALE GENOMIC DNA]</scope>
</reference>
<sequence length="100" mass="10963">MNGEKLIIVRHPSSARKIVLIIVDIIELLLTVRFVLKLFSANDADVAVNFIYSLTQPLVSPFHNMLPVGFAGSPPTIAWATISAMLVYGLIGYGLARILR</sequence>